<keyword evidence="3" id="KW-1185">Reference proteome</keyword>
<sequence length="383" mass="42967">MPNVCKKQREKWRHIKDLDIPQCSHGQVELLLGANVSEAVIQQEVRVALPTPSKFSSWTKYKRTVAWILRFLRNSKLKGEQKRQRNLGPLTVSELHDAEKTILQMVQAEAYRTELHQLQAGSESSFCSEAVLNQLGITGQDEQLCLQTVEGTGKPQASTRVKLELSSVAPGETRRIIVPEAWSVPSLDISMPNVCKKQREKWRHIKDLDIPQCSHGQVELLLGANVSEAVIQQEVRVALPTPSKFSSWTKYKRTVAWILRFLRNSKLKGEQKRQRNLGPLTVSELHDAEKTILQMVQAEAYRTELHQLQAGVSTNSEISREKSATSEQPPPPQPQPQSEQPRWRLWAVSEACPGRDRPAPPPLESSGLGVGGVTGRRSPCRAA</sequence>
<organism evidence="2 3">
    <name type="scientific">Amphibalanus amphitrite</name>
    <name type="common">Striped barnacle</name>
    <name type="synonym">Balanus amphitrite</name>
    <dbReference type="NCBI Taxonomy" id="1232801"/>
    <lineage>
        <taxon>Eukaryota</taxon>
        <taxon>Metazoa</taxon>
        <taxon>Ecdysozoa</taxon>
        <taxon>Arthropoda</taxon>
        <taxon>Crustacea</taxon>
        <taxon>Multicrustacea</taxon>
        <taxon>Cirripedia</taxon>
        <taxon>Thoracica</taxon>
        <taxon>Thoracicalcarea</taxon>
        <taxon>Balanomorpha</taxon>
        <taxon>Balanoidea</taxon>
        <taxon>Balanidae</taxon>
        <taxon>Amphibalaninae</taxon>
        <taxon>Amphibalanus</taxon>
    </lineage>
</organism>
<feature type="region of interest" description="Disordered" evidence="1">
    <location>
        <begin position="310"/>
        <end position="383"/>
    </location>
</feature>
<reference evidence="2 3" key="1">
    <citation type="submission" date="2019-07" db="EMBL/GenBank/DDBJ databases">
        <title>Draft genome assembly of a fouling barnacle, Amphibalanus amphitrite (Darwin, 1854): The first reference genome for Thecostraca.</title>
        <authorList>
            <person name="Kim W."/>
        </authorList>
    </citation>
    <scope>NUCLEOTIDE SEQUENCE [LARGE SCALE GENOMIC DNA]</scope>
    <source>
        <strain evidence="2">SNU_AA5</strain>
        <tissue evidence="2">Soma without cirri and trophi</tissue>
    </source>
</reference>
<dbReference type="EMBL" id="VIIS01001343">
    <property type="protein sequence ID" value="KAF0299648.1"/>
    <property type="molecule type" value="Genomic_DNA"/>
</dbReference>
<dbReference type="OrthoDB" id="6367888at2759"/>
<protein>
    <submittedName>
        <fullName evidence="2">Uncharacterized protein</fullName>
    </submittedName>
</protein>
<dbReference type="Proteomes" id="UP000440578">
    <property type="component" value="Unassembled WGS sequence"/>
</dbReference>
<evidence type="ECO:0000313" key="3">
    <source>
        <dbReference type="Proteomes" id="UP000440578"/>
    </source>
</evidence>
<accession>A0A6A4WC72</accession>
<name>A0A6A4WC72_AMPAM</name>
<dbReference type="AlphaFoldDB" id="A0A6A4WC72"/>
<proteinExistence type="predicted"/>
<dbReference type="PANTHER" id="PTHR47331:SF1">
    <property type="entry name" value="GAG-LIKE PROTEIN"/>
    <property type="match status" value="1"/>
</dbReference>
<dbReference type="PANTHER" id="PTHR47331">
    <property type="entry name" value="PHD-TYPE DOMAIN-CONTAINING PROTEIN"/>
    <property type="match status" value="1"/>
</dbReference>
<evidence type="ECO:0000313" key="2">
    <source>
        <dbReference type="EMBL" id="KAF0299648.1"/>
    </source>
</evidence>
<comment type="caution">
    <text evidence="2">The sequence shown here is derived from an EMBL/GenBank/DDBJ whole genome shotgun (WGS) entry which is preliminary data.</text>
</comment>
<gene>
    <name evidence="2" type="ORF">FJT64_027652</name>
</gene>
<evidence type="ECO:0000256" key="1">
    <source>
        <dbReference type="SAM" id="MobiDB-lite"/>
    </source>
</evidence>